<keyword evidence="2 7" id="KW-0378">Hydrolase</keyword>
<reference evidence="8" key="1">
    <citation type="journal article" date="2019" name="Int. J. Syst. Evol. Microbiol.">
        <title>The Global Catalogue of Microorganisms (GCM) 10K type strain sequencing project: providing services to taxonomists for standard genome sequencing and annotation.</title>
        <authorList>
            <consortium name="The Broad Institute Genomics Platform"/>
            <consortium name="The Broad Institute Genome Sequencing Center for Infectious Disease"/>
            <person name="Wu L."/>
            <person name="Ma J."/>
        </authorList>
    </citation>
    <scope>NUCLEOTIDE SEQUENCE [LARGE SCALE GENOMIC DNA]</scope>
    <source>
        <strain evidence="8">KCTC 62195</strain>
    </source>
</reference>
<evidence type="ECO:0000259" key="6">
    <source>
        <dbReference type="PROSITE" id="PS51194"/>
    </source>
</evidence>
<feature type="domain" description="Helicase C-terminal" evidence="6">
    <location>
        <begin position="203"/>
        <end position="373"/>
    </location>
</feature>
<comment type="caution">
    <text evidence="7">The sequence shown here is derived from an EMBL/GenBank/DDBJ whole genome shotgun (WGS) entry which is preliminary data.</text>
</comment>
<evidence type="ECO:0000256" key="1">
    <source>
        <dbReference type="ARBA" id="ARBA00022741"/>
    </source>
</evidence>
<dbReference type="InterPro" id="IPR049614">
    <property type="entry name" value="HrpB_DEXH"/>
</dbReference>
<gene>
    <name evidence="7" type="primary">hrpB</name>
    <name evidence="7" type="ORF">ACFOJE_00325</name>
</gene>
<dbReference type="Gene3D" id="1.20.120.1080">
    <property type="match status" value="1"/>
</dbReference>
<evidence type="ECO:0000256" key="4">
    <source>
        <dbReference type="ARBA" id="ARBA00022840"/>
    </source>
</evidence>
<dbReference type="Pfam" id="PF00271">
    <property type="entry name" value="Helicase_C"/>
    <property type="match status" value="1"/>
</dbReference>
<dbReference type="Pfam" id="PF00270">
    <property type="entry name" value="DEAD"/>
    <property type="match status" value="1"/>
</dbReference>
<dbReference type="PANTHER" id="PTHR43519:SF1">
    <property type="entry name" value="ATP-DEPENDENT RNA HELICASE HRPB"/>
    <property type="match status" value="1"/>
</dbReference>
<dbReference type="SMART" id="SM00847">
    <property type="entry name" value="HA2"/>
    <property type="match status" value="1"/>
</dbReference>
<keyword evidence="4" id="KW-0067">ATP-binding</keyword>
<dbReference type="GO" id="GO:0016787">
    <property type="term" value="F:hydrolase activity"/>
    <property type="evidence" value="ECO:0007669"/>
    <property type="project" value="UniProtKB-KW"/>
</dbReference>
<dbReference type="InterPro" id="IPR013689">
    <property type="entry name" value="RNA_helicase_ATP-dep_HrpB_C"/>
</dbReference>
<dbReference type="InterPro" id="IPR027417">
    <property type="entry name" value="P-loop_NTPase"/>
</dbReference>
<dbReference type="SMART" id="SM00490">
    <property type="entry name" value="HELICc"/>
    <property type="match status" value="1"/>
</dbReference>
<dbReference type="CDD" id="cd18791">
    <property type="entry name" value="SF2_C_RHA"/>
    <property type="match status" value="1"/>
</dbReference>
<dbReference type="GO" id="GO:0003724">
    <property type="term" value="F:RNA helicase activity"/>
    <property type="evidence" value="ECO:0007669"/>
    <property type="project" value="UniProtKB-EC"/>
</dbReference>
<keyword evidence="1" id="KW-0547">Nucleotide-binding</keyword>
<dbReference type="EMBL" id="JBHRSJ010000001">
    <property type="protein sequence ID" value="MFC2970659.1"/>
    <property type="molecule type" value="Genomic_DNA"/>
</dbReference>
<dbReference type="CDD" id="cd17990">
    <property type="entry name" value="DEXHc_HrpB"/>
    <property type="match status" value="1"/>
</dbReference>
<dbReference type="Proteomes" id="UP001595457">
    <property type="component" value="Unassembled WGS sequence"/>
</dbReference>
<dbReference type="PIRSF" id="PIRSF005496">
    <property type="entry name" value="ATP_hel_hrpB"/>
    <property type="match status" value="1"/>
</dbReference>
<dbReference type="PANTHER" id="PTHR43519">
    <property type="entry name" value="ATP-DEPENDENT RNA HELICASE HRPB"/>
    <property type="match status" value="1"/>
</dbReference>
<feature type="domain" description="Helicase ATP-binding" evidence="5">
    <location>
        <begin position="14"/>
        <end position="179"/>
    </location>
</feature>
<evidence type="ECO:0000259" key="5">
    <source>
        <dbReference type="PROSITE" id="PS51192"/>
    </source>
</evidence>
<dbReference type="Gene3D" id="3.40.50.300">
    <property type="entry name" value="P-loop containing nucleotide triphosphate hydrolases"/>
    <property type="match status" value="2"/>
</dbReference>
<dbReference type="SMART" id="SM00487">
    <property type="entry name" value="DEXDc"/>
    <property type="match status" value="1"/>
</dbReference>
<organism evidence="7 8">
    <name type="scientific">Azotobacter bryophylli</name>
    <dbReference type="NCBI Taxonomy" id="1986537"/>
    <lineage>
        <taxon>Bacteria</taxon>
        <taxon>Pseudomonadati</taxon>
        <taxon>Pseudomonadota</taxon>
        <taxon>Gammaproteobacteria</taxon>
        <taxon>Pseudomonadales</taxon>
        <taxon>Pseudomonadaceae</taxon>
        <taxon>Azotobacter</taxon>
    </lineage>
</organism>
<evidence type="ECO:0000313" key="7">
    <source>
        <dbReference type="EMBL" id="MFC2970659.1"/>
    </source>
</evidence>
<sequence length="845" mass="92027">MNPLPIDAVLPALREALSLHHEAVLEAPPGAGKTTRVPLALLDEPWLAGQRILMLEPRRLAARAAAERLAAELGEAVGETVGYRIRLDSRVGPRTRIEVVTEGILTRRLQDDPALEGVGLVIFDEFHERSLDADLALALTLNGRALLRDTPLKVLPMSATLEGERLAALLDDAPVVRSEGRMFPVEIRWGRPYQPGERIEPRVLATVLQALDEESGSLLVFLPGQAEIRRLHEQLSEALAGRADVLLCPLHGELELAAQRAAIEPAPAGMRKVVLATNIAETSLTIDGVRVVIDAGLARVPRFDPGSGMTRLDTQRISRASATQRAGRAGRLEPGVCYRLWSQAQHEQLAAHDSPEILAADLAGLALQLARWGVTPAELAWLDAPPAAAYAQARDLLARLGALNANGSLSAHGQAMAGLPAHPRIAHLLLRGQTLGLGALACDVAALLGERDILRGPDAGADLHSRLVLLSGAERAGRGAQRSAAQGGVQRARQLARQYRGLLPKAAQERVGDPDDPRWLGALLAFAYPDRVARQRRPGGGEYRLANGRAALFAEPDALIKHEWLVIADLGSRQGQREERIYLAVELDPVLFDGVLAEQVTVRDELEWDEREGALRAERQRRVGELVLERQALPGLDEAARGRALVALVRRKGLELLPWTPELRQWQARVALLRRLDLAEKDASDWPDVSDAALLAGLEDWLAPYLGRVSRLSHFAALDLPGILAALLPWPLPPRLDELAPVAVAVPSGSRIRLDYAEEPPVLAVRLQELFGLAETPRIAGGRLGVKLHLLSPARRPVQVTQDLASFWANTYAEVKKDLKGRYPKHYWPDDPLVAEPTARAKPRK</sequence>
<dbReference type="InterPro" id="IPR001650">
    <property type="entry name" value="Helicase_C-like"/>
</dbReference>
<dbReference type="InterPro" id="IPR014001">
    <property type="entry name" value="Helicase_ATP-bd"/>
</dbReference>
<name>A0ABV7AN21_9GAMM</name>
<dbReference type="Pfam" id="PF24473">
    <property type="entry name" value="CON_HrpB"/>
    <property type="match status" value="1"/>
</dbReference>
<dbReference type="InterPro" id="IPR007502">
    <property type="entry name" value="Helicase-assoc_dom"/>
</dbReference>
<keyword evidence="8" id="KW-1185">Reference proteome</keyword>
<dbReference type="Pfam" id="PF08482">
    <property type="entry name" value="HrpB_C"/>
    <property type="match status" value="1"/>
</dbReference>
<dbReference type="SUPFAM" id="SSF52540">
    <property type="entry name" value="P-loop containing nucleoside triphosphate hydrolases"/>
    <property type="match status" value="1"/>
</dbReference>
<evidence type="ECO:0000256" key="2">
    <source>
        <dbReference type="ARBA" id="ARBA00022801"/>
    </source>
</evidence>
<dbReference type="PROSITE" id="PS51194">
    <property type="entry name" value="HELICASE_CTER"/>
    <property type="match status" value="1"/>
</dbReference>
<evidence type="ECO:0000256" key="3">
    <source>
        <dbReference type="ARBA" id="ARBA00022806"/>
    </source>
</evidence>
<dbReference type="InterPro" id="IPR011545">
    <property type="entry name" value="DEAD/DEAH_box_helicase_dom"/>
</dbReference>
<dbReference type="EC" id="3.6.4.13" evidence="7"/>
<keyword evidence="3 7" id="KW-0347">Helicase</keyword>
<protein>
    <submittedName>
        <fullName evidence="7">ATP-dependent helicase HrpB</fullName>
        <ecNumber evidence="7">3.6.4.13</ecNumber>
    </submittedName>
</protein>
<evidence type="ECO:0000313" key="8">
    <source>
        <dbReference type="Proteomes" id="UP001595457"/>
    </source>
</evidence>
<accession>A0ABV7AN21</accession>
<dbReference type="InterPro" id="IPR056329">
    <property type="entry name" value="CON_HrpB"/>
</dbReference>
<dbReference type="RefSeq" id="WP_377812231.1">
    <property type="nucleotide sequence ID" value="NZ_JBHRSJ010000001.1"/>
</dbReference>
<dbReference type="NCBIfam" id="TIGR01970">
    <property type="entry name" value="DEAH_box_HrpB"/>
    <property type="match status" value="1"/>
</dbReference>
<dbReference type="PROSITE" id="PS51192">
    <property type="entry name" value="HELICASE_ATP_BIND_1"/>
    <property type="match status" value="1"/>
</dbReference>
<dbReference type="InterPro" id="IPR010225">
    <property type="entry name" value="HrpB"/>
</dbReference>
<proteinExistence type="predicted"/>